<dbReference type="GeneID" id="28731301"/>
<keyword evidence="2" id="KW-1185">Reference proteome</keyword>
<comment type="caution">
    <text evidence="1">The sequence shown here is derived from an EMBL/GenBank/DDBJ whole genome shotgun (WGS) entry which is preliminary data.</text>
</comment>
<protein>
    <submittedName>
        <fullName evidence="1">Uncharacterized protein</fullName>
    </submittedName>
</protein>
<name>A0A0N1HUW9_9EURO</name>
<accession>A0A0N1HUW9</accession>
<dbReference type="EMBL" id="LFJN01000011">
    <property type="protein sequence ID" value="KPI40887.1"/>
    <property type="molecule type" value="Genomic_DNA"/>
</dbReference>
<proteinExistence type="predicted"/>
<dbReference type="RefSeq" id="XP_018000850.1">
    <property type="nucleotide sequence ID" value="XM_018139421.1"/>
</dbReference>
<dbReference type="SUPFAM" id="SSF56059">
    <property type="entry name" value="Glutathione synthetase ATP-binding domain-like"/>
    <property type="match status" value="1"/>
</dbReference>
<dbReference type="OrthoDB" id="186626at2759"/>
<sequence length="338" mass="37373">MSGSALTTAKSVVERKTSCVVFAPNEATASAFTSRSRFREFAASHGLPVPESHEVKSRDEIHRILNQSRGKQRYILSQTNGSGLAGPRTSLPRRTLSQTYDEVARIKIAQSSILRLDQTLEDGDRYRSTSVVVGGRVEAFSACNLNDAGASTAIRSTNPVIQPMLQFHQSLGKRLKNYNGHLTVDFCVDEQQSNGQSIEKRVLPITGQCSADAALLYFQGIENAIALVRAYISVFGREANGFLKAPGTSVALPLVTTKKGAAEVGVFAFGPAVCQLLLAPVLQLFNFQLESLFYLMGSSLAFAKQVCFWHEVIYDFSDPLPFFYFYLVYVHYSWSWQR</sequence>
<dbReference type="VEuPathDB" id="FungiDB:AB675_10635"/>
<organism evidence="1 2">
    <name type="scientific">Cyphellophora attinorum</name>
    <dbReference type="NCBI Taxonomy" id="1664694"/>
    <lineage>
        <taxon>Eukaryota</taxon>
        <taxon>Fungi</taxon>
        <taxon>Dikarya</taxon>
        <taxon>Ascomycota</taxon>
        <taxon>Pezizomycotina</taxon>
        <taxon>Eurotiomycetes</taxon>
        <taxon>Chaetothyriomycetidae</taxon>
        <taxon>Chaetothyriales</taxon>
        <taxon>Cyphellophoraceae</taxon>
        <taxon>Cyphellophora</taxon>
    </lineage>
</organism>
<evidence type="ECO:0000313" key="2">
    <source>
        <dbReference type="Proteomes" id="UP000038010"/>
    </source>
</evidence>
<dbReference type="AlphaFoldDB" id="A0A0N1HUW9"/>
<reference evidence="1 2" key="1">
    <citation type="submission" date="2015-06" db="EMBL/GenBank/DDBJ databases">
        <title>Draft genome of the ant-associated black yeast Phialophora attae CBS 131958.</title>
        <authorList>
            <person name="Moreno L.F."/>
            <person name="Stielow B.J."/>
            <person name="de Hoog S."/>
            <person name="Vicente V.A."/>
            <person name="Weiss V.A."/>
            <person name="de Vries M."/>
            <person name="Cruz L.M."/>
            <person name="Souza E.M."/>
        </authorList>
    </citation>
    <scope>NUCLEOTIDE SEQUENCE [LARGE SCALE GENOMIC DNA]</scope>
    <source>
        <strain evidence="1 2">CBS 131958</strain>
    </source>
</reference>
<evidence type="ECO:0000313" key="1">
    <source>
        <dbReference type="EMBL" id="KPI40887.1"/>
    </source>
</evidence>
<dbReference type="Proteomes" id="UP000038010">
    <property type="component" value="Unassembled WGS sequence"/>
</dbReference>
<gene>
    <name evidence="1" type="ORF">AB675_10635</name>
</gene>